<evidence type="ECO:0000313" key="1">
    <source>
        <dbReference type="EMBL" id="QLQ30912.1"/>
    </source>
</evidence>
<name>A0A7L6AP83_9GAMM</name>
<organism evidence="1 2">
    <name type="scientific">Candidatus Thiothrix singaporensis</name>
    <dbReference type="NCBI Taxonomy" id="2799669"/>
    <lineage>
        <taxon>Bacteria</taxon>
        <taxon>Pseudomonadati</taxon>
        <taxon>Pseudomonadota</taxon>
        <taxon>Gammaproteobacteria</taxon>
        <taxon>Thiotrichales</taxon>
        <taxon>Thiotrichaceae</taxon>
        <taxon>Thiothrix</taxon>
    </lineage>
</organism>
<dbReference type="KEGG" id="this:HZT40_04055"/>
<gene>
    <name evidence="1" type="ORF">HZT40_04055</name>
</gene>
<dbReference type="AlphaFoldDB" id="A0A7L6AP83"/>
<proteinExistence type="predicted"/>
<keyword evidence="2" id="KW-1185">Reference proteome</keyword>
<accession>A0A7L6AP83</accession>
<evidence type="ECO:0000313" key="2">
    <source>
        <dbReference type="Proteomes" id="UP000510621"/>
    </source>
</evidence>
<protein>
    <submittedName>
        <fullName evidence="1">Uncharacterized protein</fullName>
    </submittedName>
</protein>
<reference evidence="1" key="1">
    <citation type="submission" date="2020-06" db="EMBL/GenBank/DDBJ databases">
        <title>Analysis procedures for assessing recovery of high quality, complete, closed genomes from Nanopore long read metagenome sequencing.</title>
        <authorList>
            <person name="Bessarab I."/>
            <person name="Arumugam K."/>
            <person name="Haryono M."/>
            <person name="Liu X."/>
            <person name="Roy S."/>
            <person name="Zuniga-Montanez R.E."/>
            <person name="Qiu G."/>
            <person name="Drautz-Moses D.I."/>
            <person name="Law Y.Y."/>
            <person name="Wuertz S."/>
            <person name="Lauro F.M."/>
            <person name="Huson D.H."/>
            <person name="Williams R.B."/>
        </authorList>
    </citation>
    <scope>NUCLEOTIDE SEQUENCE [LARGE SCALE GENOMIC DNA]</scope>
    <source>
        <strain evidence="1">SSD2</strain>
    </source>
</reference>
<dbReference type="EMBL" id="CP059265">
    <property type="protein sequence ID" value="QLQ30912.1"/>
    <property type="molecule type" value="Genomic_DNA"/>
</dbReference>
<sequence>MKGEIAQLSIKETLTENETEEVATLHDMINDYEEVKTDNDTPAPKGE</sequence>
<dbReference type="Proteomes" id="UP000510621">
    <property type="component" value="Chromosome"/>
</dbReference>